<dbReference type="GO" id="GO:0005737">
    <property type="term" value="C:cytoplasm"/>
    <property type="evidence" value="ECO:0007669"/>
    <property type="project" value="TreeGrafter"/>
</dbReference>
<dbReference type="InterPro" id="IPR015590">
    <property type="entry name" value="Aldehyde_DH_dom"/>
</dbReference>
<dbReference type="EMBL" id="CM032189">
    <property type="protein sequence ID" value="KAG7087175.1"/>
    <property type="molecule type" value="Genomic_DNA"/>
</dbReference>
<dbReference type="SUPFAM" id="SSF53720">
    <property type="entry name" value="ALDH-like"/>
    <property type="match status" value="1"/>
</dbReference>
<dbReference type="InterPro" id="IPR012394">
    <property type="entry name" value="Aldehyde_DH_NAD(P)"/>
</dbReference>
<dbReference type="GO" id="GO:0004029">
    <property type="term" value="F:aldehyde dehydrogenase (NAD+) activity"/>
    <property type="evidence" value="ECO:0007669"/>
    <property type="project" value="TreeGrafter"/>
</dbReference>
<evidence type="ECO:0000313" key="9">
    <source>
        <dbReference type="EMBL" id="KAG7087175.1"/>
    </source>
</evidence>
<evidence type="ECO:0000256" key="5">
    <source>
        <dbReference type="PIRSR" id="PIRSR036492-1"/>
    </source>
</evidence>
<dbReference type="InterPro" id="IPR016161">
    <property type="entry name" value="Ald_DH/histidinol_DH"/>
</dbReference>
<evidence type="ECO:0000256" key="6">
    <source>
        <dbReference type="PROSITE-ProRule" id="PRU10007"/>
    </source>
</evidence>
<dbReference type="FunFam" id="3.40.309.10:FF:000003">
    <property type="entry name" value="Aldehyde dehydrogenase"/>
    <property type="match status" value="1"/>
</dbReference>
<evidence type="ECO:0000256" key="2">
    <source>
        <dbReference type="ARBA" id="ARBA00023002"/>
    </source>
</evidence>
<keyword evidence="2 4" id="KW-0560">Oxidoreductase</keyword>
<evidence type="ECO:0000256" key="4">
    <source>
        <dbReference type="PIRNR" id="PIRNR036492"/>
    </source>
</evidence>
<dbReference type="PANTHER" id="PTHR43570:SF16">
    <property type="entry name" value="ALDEHYDE DEHYDROGENASE TYPE III, ISOFORM Q"/>
    <property type="match status" value="1"/>
</dbReference>
<sequence>MLDFTPIDAIPKIHEGLRKTFLKRTSLSIAWRQHQLLQLARMMQENHQAFADALNMDLGRPAQEAYAMEINPLIERAVSSAKTLPGWAAPERKEDEVPEWQKSWKPTVYRTPKGVVLVIAPWNYPLILSLQPLLGAIAAGCPAVVKPSEVAPHVAAALAEYIPKYLDNNAYHVVNGAVKETTKLLELKWDHIFYTGNGTIARIIATAAAKHLTPLTLELGGKSPVIIDPETDMEIAAKRVLYGKLSNAGQLCVTPDHIYIPTSKHPDAAKKFIEAFKKAVAECWPEGALTSPNFSHIVNQAHFNRVQSIVNQSKGKVVVGGASDEKSLKMEITMIAGIEEDDSSLQGENFGPLIPIAEVATIEEAVEKINARDHPLVLYVFSQNEDVQNYIRENTMSGAIVYNDTVIQLAVNELPFGGVGESGYGRQVLRYTYEAFSYLRTSVDVPYSIEPMLSMRYPPYTKEKWDMMVAPALNVQIPPSTAESGLKAEA</sequence>
<dbReference type="PANTHER" id="PTHR43570">
    <property type="entry name" value="ALDEHYDE DEHYDROGENASE"/>
    <property type="match status" value="1"/>
</dbReference>
<evidence type="ECO:0000256" key="7">
    <source>
        <dbReference type="RuleBase" id="RU003345"/>
    </source>
</evidence>
<name>A0A9P7RQ01_9AGAR</name>
<evidence type="ECO:0000313" key="10">
    <source>
        <dbReference type="Proteomes" id="UP001049176"/>
    </source>
</evidence>
<dbReference type="AlphaFoldDB" id="A0A9P7RQ01"/>
<comment type="similarity">
    <text evidence="1 4 7">Belongs to the aldehyde dehydrogenase family.</text>
</comment>
<feature type="active site" evidence="5 6">
    <location>
        <position position="218"/>
    </location>
</feature>
<organism evidence="9 10">
    <name type="scientific">Marasmius oreades</name>
    <name type="common">fairy-ring Marasmius</name>
    <dbReference type="NCBI Taxonomy" id="181124"/>
    <lineage>
        <taxon>Eukaryota</taxon>
        <taxon>Fungi</taxon>
        <taxon>Dikarya</taxon>
        <taxon>Basidiomycota</taxon>
        <taxon>Agaricomycotina</taxon>
        <taxon>Agaricomycetes</taxon>
        <taxon>Agaricomycetidae</taxon>
        <taxon>Agaricales</taxon>
        <taxon>Marasmiineae</taxon>
        <taxon>Marasmiaceae</taxon>
        <taxon>Marasmius</taxon>
    </lineage>
</organism>
<dbReference type="GO" id="GO:0006081">
    <property type="term" value="P:aldehyde metabolic process"/>
    <property type="evidence" value="ECO:0007669"/>
    <property type="project" value="InterPro"/>
</dbReference>
<dbReference type="Proteomes" id="UP001049176">
    <property type="component" value="Chromosome 9"/>
</dbReference>
<dbReference type="PROSITE" id="PS00687">
    <property type="entry name" value="ALDEHYDE_DEHYDR_GLU"/>
    <property type="match status" value="1"/>
</dbReference>
<dbReference type="RefSeq" id="XP_043003646.1">
    <property type="nucleotide sequence ID" value="XM_043158302.1"/>
</dbReference>
<dbReference type="InterPro" id="IPR016162">
    <property type="entry name" value="Ald_DH_N"/>
</dbReference>
<accession>A0A9P7RQ01</accession>
<comment type="caution">
    <text evidence="9">The sequence shown here is derived from an EMBL/GenBank/DDBJ whole genome shotgun (WGS) entry which is preliminary data.</text>
</comment>
<protein>
    <recommendedName>
        <fullName evidence="4">Aldehyde dehydrogenase</fullName>
    </recommendedName>
</protein>
<keyword evidence="10" id="KW-1185">Reference proteome</keyword>
<dbReference type="GeneID" id="66082231"/>
<evidence type="ECO:0000256" key="3">
    <source>
        <dbReference type="ARBA" id="ARBA00023027"/>
    </source>
</evidence>
<dbReference type="Gene3D" id="3.40.605.10">
    <property type="entry name" value="Aldehyde Dehydrogenase, Chain A, domain 1"/>
    <property type="match status" value="1"/>
</dbReference>
<dbReference type="Pfam" id="PF00171">
    <property type="entry name" value="Aldedh"/>
    <property type="match status" value="1"/>
</dbReference>
<keyword evidence="3" id="KW-0520">NAD</keyword>
<dbReference type="FunFam" id="3.40.605.10:FF:000004">
    <property type="entry name" value="Aldehyde dehydrogenase"/>
    <property type="match status" value="1"/>
</dbReference>
<dbReference type="KEGG" id="more:E1B28_013156"/>
<dbReference type="InterPro" id="IPR016163">
    <property type="entry name" value="Ald_DH_C"/>
</dbReference>
<proteinExistence type="inferred from homology"/>
<dbReference type="PIRSF" id="PIRSF036492">
    <property type="entry name" value="ALDH"/>
    <property type="match status" value="1"/>
</dbReference>
<gene>
    <name evidence="9" type="ORF">E1B28_013156</name>
</gene>
<dbReference type="InterPro" id="IPR029510">
    <property type="entry name" value="Ald_DH_CS_GLU"/>
</dbReference>
<dbReference type="OrthoDB" id="440325at2759"/>
<reference evidence="9" key="1">
    <citation type="journal article" date="2021" name="Genome Biol. Evol.">
        <title>The assembled and annotated genome of the fairy-ring fungus Marasmius oreades.</title>
        <authorList>
            <person name="Hiltunen M."/>
            <person name="Ament-Velasquez S.L."/>
            <person name="Johannesson H."/>
        </authorList>
    </citation>
    <scope>NUCLEOTIDE SEQUENCE</scope>
    <source>
        <strain evidence="9">03SP1</strain>
    </source>
</reference>
<dbReference type="Gene3D" id="3.40.309.10">
    <property type="entry name" value="Aldehyde Dehydrogenase, Chain A, domain 2"/>
    <property type="match status" value="1"/>
</dbReference>
<feature type="active site" evidence="5">
    <location>
        <position position="252"/>
    </location>
</feature>
<evidence type="ECO:0000256" key="1">
    <source>
        <dbReference type="ARBA" id="ARBA00009986"/>
    </source>
</evidence>
<feature type="domain" description="Aldehyde dehydrogenase" evidence="8">
    <location>
        <begin position="20"/>
        <end position="441"/>
    </location>
</feature>
<evidence type="ECO:0000259" key="8">
    <source>
        <dbReference type="Pfam" id="PF00171"/>
    </source>
</evidence>